<dbReference type="PROSITE" id="PS50056">
    <property type="entry name" value="TYR_PHOSPHATASE_2"/>
    <property type="match status" value="1"/>
</dbReference>
<evidence type="ECO:0000256" key="1">
    <source>
        <dbReference type="ARBA" id="ARBA00009649"/>
    </source>
</evidence>
<dbReference type="STRING" id="231916.A0A409VBD0"/>
<dbReference type="SMART" id="SM00194">
    <property type="entry name" value="PTPc"/>
    <property type="match status" value="1"/>
</dbReference>
<reference evidence="4 5" key="1">
    <citation type="journal article" date="2018" name="Evol. Lett.">
        <title>Horizontal gene cluster transfer increased hallucinogenic mushroom diversity.</title>
        <authorList>
            <person name="Reynolds H.T."/>
            <person name="Vijayakumar V."/>
            <person name="Gluck-Thaler E."/>
            <person name="Korotkin H.B."/>
            <person name="Matheny P.B."/>
            <person name="Slot J.C."/>
        </authorList>
    </citation>
    <scope>NUCLEOTIDE SEQUENCE [LARGE SCALE GENOMIC DNA]</scope>
    <source>
        <strain evidence="4 5">SRW20</strain>
    </source>
</reference>
<protein>
    <recommendedName>
        <fullName evidence="6">Tyrosine specific protein phosphatases domain-containing protein</fullName>
    </recommendedName>
</protein>
<dbReference type="InterPro" id="IPR000242">
    <property type="entry name" value="PTP_cat"/>
</dbReference>
<comment type="caution">
    <text evidence="4">The sequence shown here is derived from an EMBL/GenBank/DDBJ whole genome shotgun (WGS) entry which is preliminary data.</text>
</comment>
<evidence type="ECO:0000259" key="2">
    <source>
        <dbReference type="PROSITE" id="PS50055"/>
    </source>
</evidence>
<dbReference type="PROSITE" id="PS50055">
    <property type="entry name" value="TYR_PHOSPHATASE_PTP"/>
    <property type="match status" value="1"/>
</dbReference>
<evidence type="ECO:0000313" key="5">
    <source>
        <dbReference type="Proteomes" id="UP000284706"/>
    </source>
</evidence>
<dbReference type="PRINTS" id="PR00700">
    <property type="entry name" value="PRTYPHPHTASE"/>
</dbReference>
<keyword evidence="5" id="KW-1185">Reference proteome</keyword>
<feature type="domain" description="Tyrosine specific protein phosphatases" evidence="3">
    <location>
        <begin position="312"/>
        <end position="427"/>
    </location>
</feature>
<dbReference type="FunCoup" id="A0A409VBD0">
    <property type="interactions" value="451"/>
</dbReference>
<dbReference type="InterPro" id="IPR029021">
    <property type="entry name" value="Prot-tyrosine_phosphatase-like"/>
</dbReference>
<organism evidence="4 5">
    <name type="scientific">Gymnopilus dilepis</name>
    <dbReference type="NCBI Taxonomy" id="231916"/>
    <lineage>
        <taxon>Eukaryota</taxon>
        <taxon>Fungi</taxon>
        <taxon>Dikarya</taxon>
        <taxon>Basidiomycota</taxon>
        <taxon>Agaricomycotina</taxon>
        <taxon>Agaricomycetes</taxon>
        <taxon>Agaricomycetidae</taxon>
        <taxon>Agaricales</taxon>
        <taxon>Agaricineae</taxon>
        <taxon>Hymenogastraceae</taxon>
        <taxon>Gymnopilus</taxon>
    </lineage>
</organism>
<dbReference type="PANTHER" id="PTHR19134:SF449">
    <property type="entry name" value="TYROSINE-PROTEIN PHOSPHATASE 1"/>
    <property type="match status" value="1"/>
</dbReference>
<dbReference type="Pfam" id="PF00102">
    <property type="entry name" value="Y_phosphatase"/>
    <property type="match status" value="2"/>
</dbReference>
<gene>
    <name evidence="4" type="ORF">CVT26_002165</name>
</gene>
<accession>A0A409VBD0</accession>
<dbReference type="EMBL" id="NHYE01005668">
    <property type="protein sequence ID" value="PPQ64281.1"/>
    <property type="molecule type" value="Genomic_DNA"/>
</dbReference>
<dbReference type="Proteomes" id="UP000284706">
    <property type="component" value="Unassembled WGS sequence"/>
</dbReference>
<dbReference type="InterPro" id="IPR003595">
    <property type="entry name" value="Tyr_Pase_cat"/>
</dbReference>
<evidence type="ECO:0000313" key="4">
    <source>
        <dbReference type="EMBL" id="PPQ64281.1"/>
    </source>
</evidence>
<dbReference type="AlphaFoldDB" id="A0A409VBD0"/>
<dbReference type="SMART" id="SM00404">
    <property type="entry name" value="PTPc_motif"/>
    <property type="match status" value="1"/>
</dbReference>
<dbReference type="CDD" id="cd00047">
    <property type="entry name" value="PTPc"/>
    <property type="match status" value="1"/>
</dbReference>
<dbReference type="OrthoDB" id="10253954at2759"/>
<name>A0A409VBD0_9AGAR</name>
<feature type="domain" description="Tyrosine-protein phosphatase" evidence="2">
    <location>
        <begin position="59"/>
        <end position="436"/>
    </location>
</feature>
<evidence type="ECO:0008006" key="6">
    <source>
        <dbReference type="Google" id="ProtNLM"/>
    </source>
</evidence>
<dbReference type="InParanoid" id="A0A409VBD0"/>
<dbReference type="SUPFAM" id="SSF52799">
    <property type="entry name" value="(Phosphotyrosine protein) phosphatases II"/>
    <property type="match status" value="1"/>
</dbReference>
<evidence type="ECO:0000259" key="3">
    <source>
        <dbReference type="PROSITE" id="PS50056"/>
    </source>
</evidence>
<dbReference type="PANTHER" id="PTHR19134">
    <property type="entry name" value="RECEPTOR-TYPE TYROSINE-PROTEIN PHOSPHATASE"/>
    <property type="match status" value="1"/>
</dbReference>
<comment type="similarity">
    <text evidence="1">Belongs to the protein-tyrosine phosphatase family. Non-receptor class subfamily.</text>
</comment>
<dbReference type="Gene3D" id="3.90.190.10">
    <property type="entry name" value="Protein tyrosine phosphatase superfamily"/>
    <property type="match status" value="1"/>
</dbReference>
<proteinExistence type="inferred from homology"/>
<sequence length="442" mass="49532">MSHSASMPHWLQAINTEGYIINALDLLSTREFKRYTARNASVRSRPAEEQRTPPRAGNFSKALLSLIGTRKIDAFRRHVEHYSIATGAHESHKNMNRYMDIIPYDRTRVVVQHDGSYGGSEGEESVWDGRYLNASWVQERYGRKWWIAAQAPLQYTAHAFLSVILQPILRPPDMSASPANESPSSRSCRVRTVVQLTQDVEGGRRKADPYFPSEIGKSVTIPPERGCHASALKVTLLDRRSIQDAHCVLSTVSIVPLDARPPQSSESRRTGYDDEDYYGEENRSQEIIFNHLLYLSWPDHGVPDHEDRDSLLAFIHLVDSTNRDTSRCPVHPDASSDHACPAIDSDPPIMVGCSAGVGRTGSFIALSSLLRYYGFLPPTAQATRPRVDIESPLGPIPDEFKDDLVLQEIDSLREQRPGMVQRAEQVILIYEVLAKAFRATGS</sequence>
<dbReference type="GO" id="GO:0004725">
    <property type="term" value="F:protein tyrosine phosphatase activity"/>
    <property type="evidence" value="ECO:0007669"/>
    <property type="project" value="InterPro"/>
</dbReference>
<dbReference type="InterPro" id="IPR050348">
    <property type="entry name" value="Protein-Tyr_Phosphatase"/>
</dbReference>
<dbReference type="InterPro" id="IPR000387">
    <property type="entry name" value="Tyr_Pase_dom"/>
</dbReference>